<evidence type="ECO:0000256" key="1">
    <source>
        <dbReference type="PIRSR" id="PIRSR640198-1"/>
    </source>
</evidence>
<protein>
    <submittedName>
        <fullName evidence="3">Mobile mystery protein B</fullName>
    </submittedName>
</protein>
<gene>
    <name evidence="3" type="ORF">E0H75_12125</name>
</gene>
<dbReference type="RefSeq" id="WP_131513593.1">
    <property type="nucleotide sequence ID" value="NZ_SJKD01000002.1"/>
</dbReference>
<dbReference type="OrthoDB" id="9813719at2"/>
<evidence type="ECO:0000313" key="4">
    <source>
        <dbReference type="Proteomes" id="UP000293342"/>
    </source>
</evidence>
<comment type="caution">
    <text evidence="3">The sequence shown here is derived from an EMBL/GenBank/DDBJ whole genome shotgun (WGS) entry which is preliminary data.</text>
</comment>
<dbReference type="NCBIfam" id="TIGR02613">
    <property type="entry name" value="mob_myst_B"/>
    <property type="match status" value="1"/>
</dbReference>
<dbReference type="SUPFAM" id="SSF140931">
    <property type="entry name" value="Fic-like"/>
    <property type="match status" value="1"/>
</dbReference>
<dbReference type="InterPro" id="IPR040198">
    <property type="entry name" value="Fido_containing"/>
</dbReference>
<dbReference type="EMBL" id="SJKD01000002">
    <property type="protein sequence ID" value="TCC50896.1"/>
    <property type="molecule type" value="Genomic_DNA"/>
</dbReference>
<evidence type="ECO:0000259" key="2">
    <source>
        <dbReference type="PROSITE" id="PS51459"/>
    </source>
</evidence>
<dbReference type="PROSITE" id="PS51459">
    <property type="entry name" value="FIDO"/>
    <property type="match status" value="1"/>
</dbReference>
<keyword evidence="4" id="KW-1185">Reference proteome</keyword>
<proteinExistence type="predicted"/>
<dbReference type="InterPro" id="IPR013436">
    <property type="entry name" value="Mobile_mystery_prot_B"/>
</dbReference>
<sequence length="202" mass="22298">MTELGGSEDGQTPVDADDAQHLTEEFAWIRTRDELNEAEASNIADGLFWLGDQNLEPTDLLLNHTFLCEAHRRMFGEVWTWAGRLRQRDTTIGLPPARIQEELQVLLGDAGFWIEQGTFGSSETCVRFHHRLVFIHPFVNGNGRHARLVASALAESLGLGPDHLTWGARSGLPASKARRHYLDALRAADGGDYAALLANAVS</sequence>
<feature type="active site" evidence="1">
    <location>
        <position position="136"/>
    </location>
</feature>
<dbReference type="InterPro" id="IPR003812">
    <property type="entry name" value="Fido"/>
</dbReference>
<dbReference type="AlphaFoldDB" id="A0A4R0JZP3"/>
<evidence type="ECO:0000313" key="3">
    <source>
        <dbReference type="EMBL" id="TCC50896.1"/>
    </source>
</evidence>
<dbReference type="Proteomes" id="UP000293342">
    <property type="component" value="Unassembled WGS sequence"/>
</dbReference>
<reference evidence="3 4" key="1">
    <citation type="submission" date="2019-02" db="EMBL/GenBank/DDBJ databases">
        <title>Kribbella capetownensis sp. nov. and Kribbella speibonae sp. nov., isolated from soil.</title>
        <authorList>
            <person name="Curtis S.M."/>
            <person name="Norton I."/>
            <person name="Everest G.J."/>
            <person name="Meyers P.R."/>
        </authorList>
    </citation>
    <scope>NUCLEOTIDE SEQUENCE [LARGE SCALE GENOMIC DNA]</scope>
    <source>
        <strain evidence="3 4">YM53</strain>
    </source>
</reference>
<name>A0A4R0JZP3_9ACTN</name>
<organism evidence="3 4">
    <name type="scientific">Kribbella capetownensis</name>
    <dbReference type="NCBI Taxonomy" id="1572659"/>
    <lineage>
        <taxon>Bacteria</taxon>
        <taxon>Bacillati</taxon>
        <taxon>Actinomycetota</taxon>
        <taxon>Actinomycetes</taxon>
        <taxon>Propionibacteriales</taxon>
        <taxon>Kribbellaceae</taxon>
        <taxon>Kribbella</taxon>
    </lineage>
</organism>
<feature type="domain" description="Fido" evidence="2">
    <location>
        <begin position="62"/>
        <end position="202"/>
    </location>
</feature>
<dbReference type="PANTHER" id="PTHR13504">
    <property type="entry name" value="FIDO DOMAIN-CONTAINING PROTEIN DDB_G0283145"/>
    <property type="match status" value="1"/>
</dbReference>
<dbReference type="PANTHER" id="PTHR13504:SF39">
    <property type="entry name" value="CELL FILAMENTATION PROTEIN"/>
    <property type="match status" value="1"/>
</dbReference>
<dbReference type="Pfam" id="PF02661">
    <property type="entry name" value="Fic"/>
    <property type="match status" value="1"/>
</dbReference>
<dbReference type="InterPro" id="IPR036597">
    <property type="entry name" value="Fido-like_dom_sf"/>
</dbReference>
<accession>A0A4R0JZP3</accession>
<dbReference type="Gene3D" id="1.10.3290.10">
    <property type="entry name" value="Fido-like domain"/>
    <property type="match status" value="1"/>
</dbReference>